<gene>
    <name evidence="1" type="ORF">N8E88_17585</name>
</gene>
<proteinExistence type="predicted"/>
<protein>
    <submittedName>
        <fullName evidence="1">YdcF family protein</fullName>
    </submittedName>
</protein>
<dbReference type="Proteomes" id="UP001061991">
    <property type="component" value="Chromosome"/>
</dbReference>
<sequence>MERASSPAVLQAARTLWNFHLIYDELSEVDVIIGLGSYDLRVADRCAELFHQRLAKKILFTGKTGNWTNNLFDGSEAEAFARRAKERFVPADAILIEPQATNIGENILFSRAMAKGQVGRIIIVTKPQTQRRAYATVRAQWPEVSALVTAPMTPFEEQPIEAYPFEMFVHEMVGDVQRIRDYPSKGFQIAQSIPASVADAFDFLVKEGYHHHL</sequence>
<accession>A0ACD4D804</accession>
<evidence type="ECO:0000313" key="2">
    <source>
        <dbReference type="Proteomes" id="UP001061991"/>
    </source>
</evidence>
<dbReference type="EMBL" id="CP104973">
    <property type="protein sequence ID" value="UXN61848.1"/>
    <property type="molecule type" value="Genomic_DNA"/>
</dbReference>
<keyword evidence="2" id="KW-1185">Reference proteome</keyword>
<organism evidence="1 2">
    <name type="scientific">Phyllobacterium zundukense</name>
    <dbReference type="NCBI Taxonomy" id="1867719"/>
    <lineage>
        <taxon>Bacteria</taxon>
        <taxon>Pseudomonadati</taxon>
        <taxon>Pseudomonadota</taxon>
        <taxon>Alphaproteobacteria</taxon>
        <taxon>Hyphomicrobiales</taxon>
        <taxon>Phyllobacteriaceae</taxon>
        <taxon>Phyllobacterium</taxon>
    </lineage>
</organism>
<evidence type="ECO:0000313" key="1">
    <source>
        <dbReference type="EMBL" id="UXN61848.1"/>
    </source>
</evidence>
<name>A0ACD4D804_9HYPH</name>
<reference evidence="1" key="1">
    <citation type="submission" date="2022-09" db="EMBL/GenBank/DDBJ databases">
        <title>Interaction between co-microsymbionts with complementary sets of symbiotic genes in legume-rhizobium systems.</title>
        <authorList>
            <person name="Safronova V."/>
            <person name="Sazanova A."/>
            <person name="Afonin A."/>
            <person name="Chirak E."/>
        </authorList>
    </citation>
    <scope>NUCLEOTIDE SEQUENCE</scope>
    <source>
        <strain evidence="1">A18/3m</strain>
    </source>
</reference>